<proteinExistence type="inferred from homology"/>
<keyword evidence="6" id="KW-0378">Hydrolase</keyword>
<reference evidence="9" key="1">
    <citation type="journal article" date="2020" name="BMC Genomics">
        <title>Correction to: Identification and distribution of gene clusters required for synthesis of sphingolipid metabolism inhibitors in diverse species of the filamentous fungus Fusarium.</title>
        <authorList>
            <person name="Kim H.S."/>
            <person name="Lohmar J.M."/>
            <person name="Busman M."/>
            <person name="Brown D.W."/>
            <person name="Naumann T.A."/>
            <person name="Divon H.H."/>
            <person name="Lysoe E."/>
            <person name="Uhlig S."/>
            <person name="Proctor R.H."/>
        </authorList>
    </citation>
    <scope>NUCLEOTIDE SEQUENCE</scope>
    <source>
        <strain evidence="9">NRRL 22465</strain>
    </source>
</reference>
<dbReference type="GO" id="GO:0016787">
    <property type="term" value="F:hydrolase activity"/>
    <property type="evidence" value="ECO:0007669"/>
    <property type="project" value="UniProtKB-KW"/>
</dbReference>
<dbReference type="PANTHER" id="PTHR22930">
    <property type="match status" value="1"/>
</dbReference>
<evidence type="ECO:0000256" key="3">
    <source>
        <dbReference type="ARBA" id="ARBA00006958"/>
    </source>
</evidence>
<comment type="subcellular location">
    <subcellularLocation>
        <location evidence="2">Nucleus</location>
    </subcellularLocation>
</comment>
<dbReference type="GO" id="GO:0046872">
    <property type="term" value="F:metal ion binding"/>
    <property type="evidence" value="ECO:0007669"/>
    <property type="project" value="UniProtKB-KW"/>
</dbReference>
<organism evidence="9 10">
    <name type="scientific">Fusarium zealandicum</name>
    <dbReference type="NCBI Taxonomy" id="1053134"/>
    <lineage>
        <taxon>Eukaryota</taxon>
        <taxon>Fungi</taxon>
        <taxon>Dikarya</taxon>
        <taxon>Ascomycota</taxon>
        <taxon>Pezizomycotina</taxon>
        <taxon>Sordariomycetes</taxon>
        <taxon>Hypocreomycetidae</taxon>
        <taxon>Hypocreales</taxon>
        <taxon>Nectriaceae</taxon>
        <taxon>Fusarium</taxon>
        <taxon>Fusarium staphyleae species complex</taxon>
    </lineage>
</organism>
<evidence type="ECO:0000256" key="7">
    <source>
        <dbReference type="ARBA" id="ARBA00023242"/>
    </source>
</evidence>
<evidence type="ECO:0000313" key="9">
    <source>
        <dbReference type="EMBL" id="KAF4976386.1"/>
    </source>
</evidence>
<dbReference type="GO" id="GO:0005634">
    <property type="term" value="C:nucleus"/>
    <property type="evidence" value="ECO:0007669"/>
    <property type="project" value="UniProtKB-SubCell"/>
</dbReference>
<dbReference type="AlphaFoldDB" id="A0A8H4UHL9"/>
<keyword evidence="7" id="KW-0539">Nucleus</keyword>
<name>A0A8H4UHL9_9HYPO</name>
<comment type="cofactor">
    <cofactor evidence="1">
        <name>a divalent metal cation</name>
        <dbReference type="ChEBI" id="CHEBI:60240"/>
    </cofactor>
</comment>
<evidence type="ECO:0000259" key="8">
    <source>
        <dbReference type="Pfam" id="PF13359"/>
    </source>
</evidence>
<reference evidence="9" key="2">
    <citation type="submission" date="2020-05" db="EMBL/GenBank/DDBJ databases">
        <authorList>
            <person name="Kim H.-S."/>
            <person name="Proctor R.H."/>
            <person name="Brown D.W."/>
        </authorList>
    </citation>
    <scope>NUCLEOTIDE SEQUENCE</scope>
    <source>
        <strain evidence="9">NRRL 22465</strain>
    </source>
</reference>
<dbReference type="InterPro" id="IPR045249">
    <property type="entry name" value="HARBI1-like"/>
</dbReference>
<comment type="similarity">
    <text evidence="3">Belongs to the HARBI1 family.</text>
</comment>
<evidence type="ECO:0000256" key="2">
    <source>
        <dbReference type="ARBA" id="ARBA00004123"/>
    </source>
</evidence>
<evidence type="ECO:0000256" key="5">
    <source>
        <dbReference type="ARBA" id="ARBA00022723"/>
    </source>
</evidence>
<dbReference type="PANTHER" id="PTHR22930:SF259">
    <property type="entry name" value="OS08G0106900 PROTEIN"/>
    <property type="match status" value="1"/>
</dbReference>
<keyword evidence="4" id="KW-0540">Nuclease</keyword>
<evidence type="ECO:0000256" key="6">
    <source>
        <dbReference type="ARBA" id="ARBA00022801"/>
    </source>
</evidence>
<dbReference type="EMBL" id="JABEYC010000540">
    <property type="protein sequence ID" value="KAF4976386.1"/>
    <property type="molecule type" value="Genomic_DNA"/>
</dbReference>
<accession>A0A8H4UHL9</accession>
<protein>
    <recommendedName>
        <fullName evidence="8">DDE Tnp4 domain-containing protein</fullName>
    </recommendedName>
</protein>
<evidence type="ECO:0000313" key="10">
    <source>
        <dbReference type="Proteomes" id="UP000635477"/>
    </source>
</evidence>
<dbReference type="GO" id="GO:0004518">
    <property type="term" value="F:nuclease activity"/>
    <property type="evidence" value="ECO:0007669"/>
    <property type="project" value="UniProtKB-KW"/>
</dbReference>
<keyword evidence="5" id="KW-0479">Metal-binding</keyword>
<dbReference type="Proteomes" id="UP000635477">
    <property type="component" value="Unassembled WGS sequence"/>
</dbReference>
<gene>
    <name evidence="9" type="ORF">FZEAL_6938</name>
</gene>
<keyword evidence="10" id="KW-1185">Reference proteome</keyword>
<evidence type="ECO:0000256" key="4">
    <source>
        <dbReference type="ARBA" id="ARBA00022722"/>
    </source>
</evidence>
<evidence type="ECO:0000256" key="1">
    <source>
        <dbReference type="ARBA" id="ARBA00001968"/>
    </source>
</evidence>
<dbReference type="Pfam" id="PF13359">
    <property type="entry name" value="DDE_Tnp_4"/>
    <property type="match status" value="1"/>
</dbReference>
<feature type="domain" description="DDE Tnp4" evidence="8">
    <location>
        <begin position="106"/>
        <end position="266"/>
    </location>
</feature>
<comment type="caution">
    <text evidence="9">The sequence shown here is derived from an EMBL/GenBank/DDBJ whole genome shotgun (WGS) entry which is preliminary data.</text>
</comment>
<dbReference type="OrthoDB" id="4954565at2759"/>
<dbReference type="InterPro" id="IPR027806">
    <property type="entry name" value="HARBI1_dom"/>
</dbReference>
<sequence length="351" mass="39664">MYLLVPSLIQRGGLATIPLEAEKLGPDAQQKLMIFLWLVGSGGNQRTASTLFKVSQSSISQAFRHVLRAMCKLHTTFVTLPSDDYIAAHVALDDKYGAFAGCIGTLDGTHVAAKVPAAHRTKFWNRKSSISQNVLAAVRIDGTFSYVLAGAEGAMHDSTLTRIATSRSFRIPEGRFYLGDAGFGLQQGILVPYPSERYHIEDWRNAVNKPVNEKELYNLWHARIRIIVEQTFGRVKRKFKIVRENPPEYAFGLQIEIVYAVTGLWNFIQGRDPDGEEILTARERRIMDMQREKASERVDQLSPRQLRDCIAKANWRWYQEYTEETGESINPEEELRNSVAVDSDGEDSVIL</sequence>